<organism evidence="5 6">
    <name type="scientific">Dyella nitratireducens</name>
    <dbReference type="NCBI Taxonomy" id="1849580"/>
    <lineage>
        <taxon>Bacteria</taxon>
        <taxon>Pseudomonadati</taxon>
        <taxon>Pseudomonadota</taxon>
        <taxon>Gammaproteobacteria</taxon>
        <taxon>Lysobacterales</taxon>
        <taxon>Rhodanobacteraceae</taxon>
        <taxon>Dyella</taxon>
    </lineage>
</organism>
<keyword evidence="3" id="KW-0963">Cytoplasm</keyword>
<dbReference type="SUPFAM" id="SSF47336">
    <property type="entry name" value="ACP-like"/>
    <property type="match status" value="1"/>
</dbReference>
<gene>
    <name evidence="3 5" type="primary">acpP</name>
    <name evidence="5" type="ORF">GCM10010981_28010</name>
</gene>
<comment type="PTM">
    <text evidence="3">4'-phosphopantetheine is transferred from CoA to a specific serine of apo-ACP by AcpS. This modification is essential for activity because fatty acids are bound in thioester linkage to the sulfhydryl of the prosthetic group.</text>
</comment>
<dbReference type="InterPro" id="IPR036736">
    <property type="entry name" value="ACP-like_sf"/>
</dbReference>
<dbReference type="EMBL" id="BMJA01000002">
    <property type="protein sequence ID" value="GGA37279.1"/>
    <property type="molecule type" value="Genomic_DNA"/>
</dbReference>
<dbReference type="Pfam" id="PF00550">
    <property type="entry name" value="PP-binding"/>
    <property type="match status" value="1"/>
</dbReference>
<keyword evidence="3" id="KW-0276">Fatty acid metabolism</keyword>
<evidence type="ECO:0000259" key="4">
    <source>
        <dbReference type="PROSITE" id="PS50075"/>
    </source>
</evidence>
<dbReference type="Proteomes" id="UP000620046">
    <property type="component" value="Unassembled WGS sequence"/>
</dbReference>
<comment type="similarity">
    <text evidence="3">Belongs to the acyl carrier protein (ACP) family.</text>
</comment>
<dbReference type="PROSITE" id="PS50075">
    <property type="entry name" value="CARRIER"/>
    <property type="match status" value="1"/>
</dbReference>
<feature type="modified residue" description="O-(pantetheine 4'-phosphoryl)serine" evidence="3">
    <location>
        <position position="57"/>
    </location>
</feature>
<evidence type="ECO:0000256" key="1">
    <source>
        <dbReference type="ARBA" id="ARBA00022450"/>
    </source>
</evidence>
<proteinExistence type="inferred from homology"/>
<dbReference type="InterPro" id="IPR009081">
    <property type="entry name" value="PP-bd_ACP"/>
</dbReference>
<comment type="caution">
    <text evidence="5">The sequence shown here is derived from an EMBL/GenBank/DDBJ whole genome shotgun (WGS) entry which is preliminary data.</text>
</comment>
<comment type="subcellular location">
    <subcellularLocation>
        <location evidence="3">Cytoplasm</location>
    </subcellularLocation>
</comment>
<protein>
    <recommendedName>
        <fullName evidence="3">Acyl carrier protein</fullName>
        <shortName evidence="3">ACP</shortName>
    </recommendedName>
</protein>
<accession>A0ABQ1G5D1</accession>
<evidence type="ECO:0000313" key="5">
    <source>
        <dbReference type="EMBL" id="GGA37279.1"/>
    </source>
</evidence>
<evidence type="ECO:0000256" key="3">
    <source>
        <dbReference type="HAMAP-Rule" id="MF_01217"/>
    </source>
</evidence>
<evidence type="ECO:0000256" key="2">
    <source>
        <dbReference type="ARBA" id="ARBA00022553"/>
    </source>
</evidence>
<feature type="domain" description="Carrier" evidence="4">
    <location>
        <begin position="22"/>
        <end position="97"/>
    </location>
</feature>
<comment type="function">
    <text evidence="3">Carrier of the growing fatty acid chain in fatty acid biosynthesis.</text>
</comment>
<sequence>MQGCSVGWVCMNAMLKTGISDEDILLRLKDVLHETFEIDPARVTPDTHLFTDLELDSIDAVDLAIQVQDMTGMRIKPEDFKNVRTVGDVVATVRALLTR</sequence>
<comment type="pathway">
    <text evidence="3">Lipid metabolism; fatty acid biosynthesis.</text>
</comment>
<dbReference type="PANTHER" id="PTHR20863">
    <property type="entry name" value="ACYL CARRIER PROTEIN"/>
    <property type="match status" value="1"/>
</dbReference>
<keyword evidence="6" id="KW-1185">Reference proteome</keyword>
<dbReference type="PANTHER" id="PTHR20863:SF69">
    <property type="entry name" value="ACYL CARRIER PROTEIN"/>
    <property type="match status" value="1"/>
</dbReference>
<dbReference type="NCBIfam" id="NF003757">
    <property type="entry name" value="PRK05350.1"/>
    <property type="match status" value="1"/>
</dbReference>
<evidence type="ECO:0000313" key="6">
    <source>
        <dbReference type="Proteomes" id="UP000620046"/>
    </source>
</evidence>
<keyword evidence="3" id="KW-0444">Lipid biosynthesis</keyword>
<dbReference type="InterPro" id="IPR003231">
    <property type="entry name" value="ACP"/>
</dbReference>
<keyword evidence="3" id="KW-0275">Fatty acid biosynthesis</keyword>
<keyword evidence="2 3" id="KW-0597">Phosphoprotein</keyword>
<reference evidence="6" key="1">
    <citation type="journal article" date="2019" name="Int. J. Syst. Evol. Microbiol.">
        <title>The Global Catalogue of Microorganisms (GCM) 10K type strain sequencing project: providing services to taxonomists for standard genome sequencing and annotation.</title>
        <authorList>
            <consortium name="The Broad Institute Genomics Platform"/>
            <consortium name="The Broad Institute Genome Sequencing Center for Infectious Disease"/>
            <person name="Wu L."/>
            <person name="Ma J."/>
        </authorList>
    </citation>
    <scope>NUCLEOTIDE SEQUENCE [LARGE SCALE GENOMIC DNA]</scope>
    <source>
        <strain evidence="6">CGMCC 1.15439</strain>
    </source>
</reference>
<keyword evidence="1 3" id="KW-0596">Phosphopantetheine</keyword>
<dbReference type="Gene3D" id="1.10.1200.10">
    <property type="entry name" value="ACP-like"/>
    <property type="match status" value="1"/>
</dbReference>
<name>A0ABQ1G5D1_9GAMM</name>
<keyword evidence="3" id="KW-0443">Lipid metabolism</keyword>
<dbReference type="HAMAP" id="MF_01217">
    <property type="entry name" value="Acyl_carrier"/>
    <property type="match status" value="1"/>
</dbReference>